<organism evidence="2 3">
    <name type="scientific">Meloidogyne incognita</name>
    <name type="common">Southern root-knot nematode worm</name>
    <name type="synonym">Oxyuris incognita</name>
    <dbReference type="NCBI Taxonomy" id="6306"/>
    <lineage>
        <taxon>Eukaryota</taxon>
        <taxon>Metazoa</taxon>
        <taxon>Ecdysozoa</taxon>
        <taxon>Nematoda</taxon>
        <taxon>Chromadorea</taxon>
        <taxon>Rhabditida</taxon>
        <taxon>Tylenchina</taxon>
        <taxon>Tylenchomorpha</taxon>
        <taxon>Tylenchoidea</taxon>
        <taxon>Meloidogynidae</taxon>
        <taxon>Meloidogyninae</taxon>
        <taxon>Meloidogyne</taxon>
        <taxon>Meloidogyne incognita group</taxon>
    </lineage>
</organism>
<dbReference type="WBParaSite" id="Minc3s07882g41645">
    <property type="protein sequence ID" value="Minc3s07882g41645"/>
    <property type="gene ID" value="Minc3s07882g41645"/>
</dbReference>
<dbReference type="Proteomes" id="UP000887563">
    <property type="component" value="Unplaced"/>
</dbReference>
<proteinExistence type="predicted"/>
<keyword evidence="1" id="KW-0175">Coiled coil</keyword>
<reference evidence="3" key="1">
    <citation type="submission" date="2022-11" db="UniProtKB">
        <authorList>
            <consortium name="WormBaseParasite"/>
        </authorList>
    </citation>
    <scope>IDENTIFICATION</scope>
</reference>
<evidence type="ECO:0000313" key="2">
    <source>
        <dbReference type="Proteomes" id="UP000887563"/>
    </source>
</evidence>
<sequence>MATPNYSIKQQEYLRKQPGNSETLLAMRKHRSIDNDQFLLMQQQQYLNPINNNMPLSSAPPKMNLIKNRGQQQQFSTPLNYFKQKNSIGDDYYFQNQNYFCDGQQKQIQQNQPSLFDTNVSNDNLLWNLTAFQPITSQSFLQEFDPLQLQKELLTICDHYNNLISSIHSFWIPKLQFEKQQKEELEIKKEKLERQLVQLQSQANIFGANSSINQGENAGINQNNSSTQIRDFTDHSITLHEFKTLKAKLEQSEICFSECSRELQNVELKAKC</sequence>
<dbReference type="AlphaFoldDB" id="A0A914NM62"/>
<evidence type="ECO:0000256" key="1">
    <source>
        <dbReference type="SAM" id="Coils"/>
    </source>
</evidence>
<name>A0A914NM62_MELIC</name>
<evidence type="ECO:0000313" key="3">
    <source>
        <dbReference type="WBParaSite" id="Minc3s07882g41645"/>
    </source>
</evidence>
<keyword evidence="2" id="KW-1185">Reference proteome</keyword>
<protein>
    <submittedName>
        <fullName evidence="3">Uncharacterized protein</fullName>
    </submittedName>
</protein>
<accession>A0A914NM62</accession>
<feature type="coiled-coil region" evidence="1">
    <location>
        <begin position="175"/>
        <end position="209"/>
    </location>
</feature>